<evidence type="ECO:0000313" key="33">
    <source>
        <dbReference type="Proteomes" id="UP000502706"/>
    </source>
</evidence>
<comment type="similarity">
    <text evidence="6">In the C-terminal section; belongs to the homoserine dehydrogenase family.</text>
</comment>
<feature type="compositionally biased region" description="Basic residues" evidence="29">
    <location>
        <begin position="401"/>
        <end position="411"/>
    </location>
</feature>
<keyword evidence="22" id="KW-0915">Sodium</keyword>
<organism evidence="32 33">
    <name type="scientific">Rubrobacter marinus</name>
    <dbReference type="NCBI Taxonomy" id="2653852"/>
    <lineage>
        <taxon>Bacteria</taxon>
        <taxon>Bacillati</taxon>
        <taxon>Actinomycetota</taxon>
        <taxon>Rubrobacteria</taxon>
        <taxon>Rubrobacterales</taxon>
        <taxon>Rubrobacteraceae</taxon>
        <taxon>Rubrobacter</taxon>
    </lineage>
</organism>
<keyword evidence="12 32" id="KW-0808">Transferase</keyword>
<keyword evidence="33" id="KW-1185">Reference proteome</keyword>
<keyword evidence="16 32" id="KW-0418">Kinase</keyword>
<dbReference type="UniPathway" id="UPA00050">
    <property type="reaction ID" value="UER00063"/>
</dbReference>
<evidence type="ECO:0000256" key="8">
    <source>
        <dbReference type="ARBA" id="ARBA00013059"/>
    </source>
</evidence>
<keyword evidence="13" id="KW-0791">Threonine biosynthesis</keyword>
<evidence type="ECO:0000256" key="5">
    <source>
        <dbReference type="ARBA" id="ARBA00005062"/>
    </source>
</evidence>
<dbReference type="GO" id="GO:0004072">
    <property type="term" value="F:aspartate kinase activity"/>
    <property type="evidence" value="ECO:0007669"/>
    <property type="project" value="UniProtKB-EC"/>
</dbReference>
<dbReference type="UniPathway" id="UPA00034">
    <property type="reaction ID" value="UER00015"/>
</dbReference>
<keyword evidence="18" id="KW-0521">NADP</keyword>
<dbReference type="GO" id="GO:0009090">
    <property type="term" value="P:homoserine biosynthetic process"/>
    <property type="evidence" value="ECO:0007669"/>
    <property type="project" value="UniProtKB-ARBA"/>
</dbReference>
<evidence type="ECO:0000256" key="10">
    <source>
        <dbReference type="ARBA" id="ARBA00016273"/>
    </source>
</evidence>
<keyword evidence="21" id="KW-0520">NAD</keyword>
<evidence type="ECO:0000256" key="17">
    <source>
        <dbReference type="ARBA" id="ARBA00022840"/>
    </source>
</evidence>
<evidence type="ECO:0000256" key="21">
    <source>
        <dbReference type="ARBA" id="ARBA00023027"/>
    </source>
</evidence>
<dbReference type="GO" id="GO:0009086">
    <property type="term" value="P:methionine biosynthetic process"/>
    <property type="evidence" value="ECO:0007669"/>
    <property type="project" value="UniProtKB-KW"/>
</dbReference>
<name>A0A6G8PYC1_9ACTN</name>
<evidence type="ECO:0000256" key="19">
    <source>
        <dbReference type="ARBA" id="ARBA00022915"/>
    </source>
</evidence>
<comment type="function">
    <text evidence="2">Catalyzes the phosphorylation of the beta-carboxyl group of aspartic acid with ATP to yield 4-phospho-L-aspartate, which is involved in the branched biosynthetic pathway leading to the biosynthesis of amino acids lysine, threonine, isoleucine and methionine.</text>
</comment>
<comment type="catalytic activity">
    <reaction evidence="26">
        <text>L-aspartate + ATP = 4-phospho-L-aspartate + ADP</text>
        <dbReference type="Rhea" id="RHEA:23776"/>
        <dbReference type="ChEBI" id="CHEBI:29991"/>
        <dbReference type="ChEBI" id="CHEBI:30616"/>
        <dbReference type="ChEBI" id="CHEBI:57535"/>
        <dbReference type="ChEBI" id="CHEBI:456216"/>
        <dbReference type="EC" id="2.7.2.4"/>
    </reaction>
    <physiologicalReaction direction="left-to-right" evidence="26">
        <dbReference type="Rhea" id="RHEA:23777"/>
    </physiologicalReaction>
</comment>
<evidence type="ECO:0000256" key="23">
    <source>
        <dbReference type="ARBA" id="ARBA00023167"/>
    </source>
</evidence>
<evidence type="ECO:0000256" key="20">
    <source>
        <dbReference type="ARBA" id="ARBA00023002"/>
    </source>
</evidence>
<evidence type="ECO:0000256" key="15">
    <source>
        <dbReference type="ARBA" id="ARBA00022741"/>
    </source>
</evidence>
<dbReference type="GO" id="GO:0005524">
    <property type="term" value="F:ATP binding"/>
    <property type="evidence" value="ECO:0007669"/>
    <property type="project" value="UniProtKB-KW"/>
</dbReference>
<feature type="domain" description="Aspartate/glutamate/uridylate kinase" evidence="30">
    <location>
        <begin position="10"/>
        <end position="300"/>
    </location>
</feature>
<evidence type="ECO:0000256" key="9">
    <source>
        <dbReference type="ARBA" id="ARBA00013213"/>
    </source>
</evidence>
<evidence type="ECO:0000256" key="28">
    <source>
        <dbReference type="ARBA" id="ARBA00049031"/>
    </source>
</evidence>
<keyword evidence="19" id="KW-0220">Diaminopimelate biosynthesis</keyword>
<dbReference type="GO" id="GO:0004412">
    <property type="term" value="F:homoserine dehydrogenase activity"/>
    <property type="evidence" value="ECO:0007669"/>
    <property type="project" value="UniProtKB-EC"/>
</dbReference>
<dbReference type="SUPFAM" id="SSF53633">
    <property type="entry name" value="Carbamate kinase-like"/>
    <property type="match status" value="1"/>
</dbReference>
<keyword evidence="20" id="KW-0560">Oxidoreductase</keyword>
<comment type="pathway">
    <text evidence="5">Amino-acid biosynthesis; L-methionine biosynthesis via de novo pathway; L-homoserine from L-aspartate: step 3/3.</text>
</comment>
<dbReference type="Pfam" id="PF00742">
    <property type="entry name" value="Homoserine_dh"/>
    <property type="match status" value="1"/>
</dbReference>
<dbReference type="Pfam" id="PF00696">
    <property type="entry name" value="AA_kinase"/>
    <property type="match status" value="1"/>
</dbReference>
<evidence type="ECO:0000256" key="4">
    <source>
        <dbReference type="ARBA" id="ARBA00005056"/>
    </source>
</evidence>
<comment type="function">
    <text evidence="25">Bifunctional aspartate kinase and homoserine dehydrogenase that catalyzes the first and the third steps toward the synthesis of lysine, methionine and threonine from aspartate.</text>
</comment>
<dbReference type="GO" id="GO:0046872">
    <property type="term" value="F:metal ion binding"/>
    <property type="evidence" value="ECO:0007669"/>
    <property type="project" value="UniProtKB-KW"/>
</dbReference>
<dbReference type="PANTHER" id="PTHR43070:SF3">
    <property type="entry name" value="HOMOSERINE DEHYDROGENASE"/>
    <property type="match status" value="1"/>
</dbReference>
<dbReference type="Gene3D" id="3.30.360.10">
    <property type="entry name" value="Dihydrodipicolinate Reductase, domain 2"/>
    <property type="match status" value="1"/>
</dbReference>
<evidence type="ECO:0000256" key="3">
    <source>
        <dbReference type="ARBA" id="ARBA00004766"/>
    </source>
</evidence>
<gene>
    <name evidence="32" type="ORF">GBA65_12770</name>
</gene>
<dbReference type="UniPathway" id="UPA00051">
    <property type="reaction ID" value="UER00465"/>
</dbReference>
<comment type="catalytic activity">
    <reaction evidence="27">
        <text>L-homoserine + NADP(+) = L-aspartate 4-semialdehyde + NADPH + H(+)</text>
        <dbReference type="Rhea" id="RHEA:15761"/>
        <dbReference type="ChEBI" id="CHEBI:15378"/>
        <dbReference type="ChEBI" id="CHEBI:57476"/>
        <dbReference type="ChEBI" id="CHEBI:57783"/>
        <dbReference type="ChEBI" id="CHEBI:58349"/>
        <dbReference type="ChEBI" id="CHEBI:537519"/>
        <dbReference type="EC" id="1.1.1.3"/>
    </reaction>
    <physiologicalReaction direction="right-to-left" evidence="27">
        <dbReference type="Rhea" id="RHEA:15763"/>
    </physiologicalReaction>
</comment>
<dbReference type="PROSITE" id="PS00324">
    <property type="entry name" value="ASPARTOKINASE"/>
    <property type="match status" value="1"/>
</dbReference>
<comment type="pathway">
    <text evidence="3">Amino-acid biosynthesis; L-lysine biosynthesis via DAP pathway; (S)-tetrahydrodipicolinate from L-aspartate: step 1/4.</text>
</comment>
<dbReference type="AlphaFoldDB" id="A0A6G8PYC1"/>
<evidence type="ECO:0000256" key="29">
    <source>
        <dbReference type="SAM" id="MobiDB-lite"/>
    </source>
</evidence>
<dbReference type="EC" id="2.7.2.4" evidence="8"/>
<dbReference type="EC" id="1.1.1.3" evidence="9"/>
<comment type="pathway">
    <text evidence="4">Amino-acid biosynthesis; L-threonine biosynthesis; L-threonine from L-aspartate: step 3/5.</text>
</comment>
<evidence type="ECO:0000256" key="26">
    <source>
        <dbReference type="ARBA" id="ARBA00048561"/>
    </source>
</evidence>
<feature type="region of interest" description="Disordered" evidence="29">
    <location>
        <begin position="304"/>
        <end position="411"/>
    </location>
</feature>
<dbReference type="Gene3D" id="3.40.50.720">
    <property type="entry name" value="NAD(P)-binding Rossmann-like Domain"/>
    <property type="match status" value="1"/>
</dbReference>
<evidence type="ECO:0000256" key="2">
    <source>
        <dbReference type="ARBA" id="ARBA00002843"/>
    </source>
</evidence>
<evidence type="ECO:0000256" key="22">
    <source>
        <dbReference type="ARBA" id="ARBA00023053"/>
    </source>
</evidence>
<dbReference type="InterPro" id="IPR001048">
    <property type="entry name" value="Asp/Glu/Uridylate_kinase"/>
</dbReference>
<dbReference type="KEGG" id="rmar:GBA65_12770"/>
<evidence type="ECO:0000256" key="24">
    <source>
        <dbReference type="ARBA" id="ARBA00029629"/>
    </source>
</evidence>
<feature type="compositionally biased region" description="Basic residues" evidence="29">
    <location>
        <begin position="370"/>
        <end position="384"/>
    </location>
</feature>
<dbReference type="GO" id="GO:0009089">
    <property type="term" value="P:lysine biosynthetic process via diaminopimelate"/>
    <property type="evidence" value="ECO:0007669"/>
    <property type="project" value="UniProtKB-UniPathway"/>
</dbReference>
<evidence type="ECO:0000256" key="25">
    <source>
        <dbReference type="ARBA" id="ARBA00044938"/>
    </source>
</evidence>
<evidence type="ECO:0000259" key="30">
    <source>
        <dbReference type="Pfam" id="PF00696"/>
    </source>
</evidence>
<dbReference type="InterPro" id="IPR001341">
    <property type="entry name" value="Asp_kinase"/>
</dbReference>
<dbReference type="InterPro" id="IPR011147">
    <property type="entry name" value="Bifunc_Aspkin/hSer_DH"/>
</dbReference>
<evidence type="ECO:0000256" key="11">
    <source>
        <dbReference type="ARBA" id="ARBA00022605"/>
    </source>
</evidence>
<feature type="domain" description="Homoserine dehydrogenase catalytic" evidence="31">
    <location>
        <begin position="564"/>
        <end position="759"/>
    </location>
</feature>
<evidence type="ECO:0000256" key="27">
    <source>
        <dbReference type="ARBA" id="ARBA00048841"/>
    </source>
</evidence>
<dbReference type="InterPro" id="IPR036393">
    <property type="entry name" value="AceGlu_kinase-like_sf"/>
</dbReference>
<evidence type="ECO:0000256" key="6">
    <source>
        <dbReference type="ARBA" id="ARBA00007952"/>
    </source>
</evidence>
<keyword evidence="11" id="KW-0028">Amino-acid biosynthesis</keyword>
<dbReference type="InterPro" id="IPR018042">
    <property type="entry name" value="Aspartate_kinase_CS"/>
</dbReference>
<dbReference type="SUPFAM" id="SSF51735">
    <property type="entry name" value="NAD(P)-binding Rossmann-fold domains"/>
    <property type="match status" value="1"/>
</dbReference>
<protein>
    <recommendedName>
        <fullName evidence="10">Aspartokinase</fullName>
        <ecNumber evidence="9">1.1.1.3</ecNumber>
        <ecNumber evidence="8">2.7.2.4</ecNumber>
    </recommendedName>
    <alternativeName>
        <fullName evidence="24">Aspartate kinase</fullName>
    </alternativeName>
</protein>
<dbReference type="GO" id="GO:0009088">
    <property type="term" value="P:threonine biosynthetic process"/>
    <property type="evidence" value="ECO:0007669"/>
    <property type="project" value="UniProtKB-UniPathway"/>
</dbReference>
<dbReference type="InterPro" id="IPR001342">
    <property type="entry name" value="HDH_cat"/>
</dbReference>
<evidence type="ECO:0000313" key="32">
    <source>
        <dbReference type="EMBL" id="QIN79244.1"/>
    </source>
</evidence>
<accession>A0A6G8PYC1</accession>
<evidence type="ECO:0000256" key="7">
    <source>
        <dbReference type="ARBA" id="ARBA00010046"/>
    </source>
</evidence>
<comment type="catalytic activity">
    <reaction evidence="28">
        <text>L-homoserine + NAD(+) = L-aspartate 4-semialdehyde + NADH + H(+)</text>
        <dbReference type="Rhea" id="RHEA:15757"/>
        <dbReference type="ChEBI" id="CHEBI:15378"/>
        <dbReference type="ChEBI" id="CHEBI:57476"/>
        <dbReference type="ChEBI" id="CHEBI:57540"/>
        <dbReference type="ChEBI" id="CHEBI:57945"/>
        <dbReference type="ChEBI" id="CHEBI:537519"/>
        <dbReference type="EC" id="1.1.1.3"/>
    </reaction>
    <physiologicalReaction direction="right-to-left" evidence="28">
        <dbReference type="Rhea" id="RHEA:15759"/>
    </physiologicalReaction>
</comment>
<comment type="cofactor">
    <cofactor evidence="1">
        <name>a metal cation</name>
        <dbReference type="ChEBI" id="CHEBI:25213"/>
    </cofactor>
</comment>
<dbReference type="SUPFAM" id="SSF55347">
    <property type="entry name" value="Glyceraldehyde-3-phosphate dehydrogenase-like, C-terminal domain"/>
    <property type="match status" value="1"/>
</dbReference>
<evidence type="ECO:0000256" key="14">
    <source>
        <dbReference type="ARBA" id="ARBA00022723"/>
    </source>
</evidence>
<dbReference type="PANTHER" id="PTHR43070">
    <property type="match status" value="1"/>
</dbReference>
<evidence type="ECO:0000256" key="13">
    <source>
        <dbReference type="ARBA" id="ARBA00022697"/>
    </source>
</evidence>
<keyword evidence="23" id="KW-0486">Methionine biosynthesis</keyword>
<dbReference type="RefSeq" id="WP_166396905.1">
    <property type="nucleotide sequence ID" value="NZ_CP045121.1"/>
</dbReference>
<dbReference type="FunFam" id="3.30.360.10:FF:000006">
    <property type="entry name" value="Bifunctional aspartokinase/homoserine dehydrogenase"/>
    <property type="match status" value="1"/>
</dbReference>
<keyword evidence="17" id="KW-0067">ATP-binding</keyword>
<comment type="similarity">
    <text evidence="7">In the N-terminal section; belongs to the aspartokinase family.</text>
</comment>
<dbReference type="InterPro" id="IPR036291">
    <property type="entry name" value="NAD(P)-bd_dom_sf"/>
</dbReference>
<evidence type="ECO:0000256" key="18">
    <source>
        <dbReference type="ARBA" id="ARBA00022857"/>
    </source>
</evidence>
<sequence>MNGLNNVHPLVIKFGGTSVGGGAQFANAAGIVAGAAADRPVAVVVSAMSGTTDTLLGYADATDDGASRTRVGATREGSLAELHRALAERHLAAAREAVSPEILPGVERRVLELLRELVEAIGAPDANGPAARRARIAVFGERLSAAILAGAISSQGAPAAVVSGDPIATDGDFAEAEVDASGTRERCSRYVAPLLGDGRVAVVPGFVGRSPEGLPTTLGRGGSDLSATVVGRGIGASEVWIMSDVDGVLDADPRLVPNAALLPELSYREAGDFAELGAKVLHPRTMEPASEVGMEVLVRNTFNPDCPGTRVTDAEGRGRPLRRAAPQPLGRAAVRDGPPPGGLGRDLHRVAGRAGPSPRRGDPAAGRHQPGPRRHRRRGPRLRRLRGEGRGGPARTARGPRLPRRGSRRGGRVKRVEIVQLGLGYVGRAVAQIVIEERKRWLETLGLDLRYRAVADTSGALVGEELLPQAIRLKEDGGKLSELGVEPVEDVLRTEPEEGTTRIVVDLAVHGGTFDLDLLGVQNGSCLVLSNKGPLSGGSEQYESLMDAAGDRLWYEATVGAGMPIVSTLKGLVETGDEVLEIQASPSGTLGFIMSAVEGGRSFSEAVKEAVALHYAEPDPRDDLSGLDVARKAIILARTMGREIEPSEIPYESLVPEGLEAVPLPEFMERLPEADEEFAARMSAVRENHMLRYLARIPAEGPVEVGLTEAAVETPFGPINGPENVFDFRTRRYSDVTLTVTGPGAGPERTASGVIGDMLDIVGKIVRDREGLA</sequence>
<evidence type="ECO:0000256" key="1">
    <source>
        <dbReference type="ARBA" id="ARBA00001920"/>
    </source>
</evidence>
<dbReference type="NCBIfam" id="TIGR00657">
    <property type="entry name" value="asp_kinases"/>
    <property type="match status" value="1"/>
</dbReference>
<dbReference type="GO" id="GO:0019877">
    <property type="term" value="P:diaminopimelate biosynthetic process"/>
    <property type="evidence" value="ECO:0007669"/>
    <property type="project" value="UniProtKB-KW"/>
</dbReference>
<evidence type="ECO:0000259" key="31">
    <source>
        <dbReference type="Pfam" id="PF00742"/>
    </source>
</evidence>
<evidence type="ECO:0000256" key="16">
    <source>
        <dbReference type="ARBA" id="ARBA00022777"/>
    </source>
</evidence>
<keyword evidence="15" id="KW-0547">Nucleotide-binding</keyword>
<proteinExistence type="inferred from homology"/>
<dbReference type="EMBL" id="CP045121">
    <property type="protein sequence ID" value="QIN79244.1"/>
    <property type="molecule type" value="Genomic_DNA"/>
</dbReference>
<dbReference type="Proteomes" id="UP000502706">
    <property type="component" value="Chromosome"/>
</dbReference>
<keyword evidence="14" id="KW-0479">Metal-binding</keyword>
<reference evidence="32 33" key="1">
    <citation type="submission" date="2019-10" db="EMBL/GenBank/DDBJ databases">
        <title>Rubrobacter sp nov SCSIO 52915 isolated from a deep-sea sediment in the South China Sea.</title>
        <authorList>
            <person name="Chen R.W."/>
        </authorList>
    </citation>
    <scope>NUCLEOTIDE SEQUENCE [LARGE SCALE GENOMIC DNA]</scope>
    <source>
        <strain evidence="32 33">SCSIO 52915</strain>
    </source>
</reference>
<dbReference type="Gene3D" id="3.40.1160.10">
    <property type="entry name" value="Acetylglutamate kinase-like"/>
    <property type="match status" value="1"/>
</dbReference>
<evidence type="ECO:0000256" key="12">
    <source>
        <dbReference type="ARBA" id="ARBA00022679"/>
    </source>
</evidence>